<evidence type="ECO:0000256" key="4">
    <source>
        <dbReference type="ARBA" id="ARBA00020295"/>
    </source>
</evidence>
<keyword evidence="7 10" id="KW-0119">Carbohydrate metabolism</keyword>
<dbReference type="EC" id="2.4.1.25" evidence="3 10"/>
<dbReference type="NCBIfam" id="TIGR00217">
    <property type="entry name" value="malQ"/>
    <property type="match status" value="1"/>
</dbReference>
<sequence>MERSSGVLLHISSLPGEDGIGSMGKDAFQFVDFLAQTKQKIWQILPLGPVGYGNSPYQCYSAFAGNPMFIDVQQLVTDRLISRKSIADQNFKTKTVEFERVGEWKSVLFKEAFAGFQKNFDRYKEEYHTFMQHNSWWLDDYALFRSLKTKYGETVWNTWAKELVTRDKQVLHEAFKELHAEIDFHRFLQFVFFRQWFKLKSYANTKGIRIIGDIPLYVSLDSADVWANQDIFLLDGDSQPTQVGGVPPDYFSETGQLWGNPVFDWERVAERDFDWWLARIHFNLRMFDQVRVDHFRGLESFWSISAEEETAVIGEWLPAKGHELFRKLKEQLGTLNIIAEDLGLITPEVEKLRDDFGLPGMKVLQFAFGSNASNANLPHNYTANFLVYTGTHDNDTSLGWFNSIDKKERKFLHKYISGSGKQFVRNFMEQAWASAAHTAIAPMQDVLGLDTDARMNTPGVAADNWDWRFTWPQVRSNHKRFLKLITEKYNR</sequence>
<evidence type="ECO:0000313" key="12">
    <source>
        <dbReference type="Proteomes" id="UP001193389"/>
    </source>
</evidence>
<dbReference type="PANTHER" id="PTHR32438">
    <property type="entry name" value="4-ALPHA-GLUCANOTRANSFERASE DPE1, CHLOROPLASTIC/AMYLOPLASTIC"/>
    <property type="match status" value="1"/>
</dbReference>
<keyword evidence="12" id="KW-1185">Reference proteome</keyword>
<protein>
    <recommendedName>
        <fullName evidence="4 10">4-alpha-glucanotransferase</fullName>
        <ecNumber evidence="3 10">2.4.1.25</ecNumber>
    </recommendedName>
    <alternativeName>
        <fullName evidence="8 10">Amylomaltase</fullName>
    </alternativeName>
    <alternativeName>
        <fullName evidence="9 10">Disproportionating enzyme</fullName>
    </alternativeName>
</protein>
<evidence type="ECO:0000256" key="8">
    <source>
        <dbReference type="ARBA" id="ARBA00031423"/>
    </source>
</evidence>
<organism evidence="11 12">
    <name type="scientific">Aquipluma nitroreducens</name>
    <dbReference type="NCBI Taxonomy" id="2010828"/>
    <lineage>
        <taxon>Bacteria</taxon>
        <taxon>Pseudomonadati</taxon>
        <taxon>Bacteroidota</taxon>
        <taxon>Bacteroidia</taxon>
        <taxon>Marinilabiliales</taxon>
        <taxon>Prolixibacteraceae</taxon>
        <taxon>Aquipluma</taxon>
    </lineage>
</organism>
<dbReference type="GO" id="GO:0005975">
    <property type="term" value="P:carbohydrate metabolic process"/>
    <property type="evidence" value="ECO:0007669"/>
    <property type="project" value="InterPro"/>
</dbReference>
<gene>
    <name evidence="11" type="ORF">AQPE_4107</name>
</gene>
<evidence type="ECO:0000256" key="3">
    <source>
        <dbReference type="ARBA" id="ARBA00012560"/>
    </source>
</evidence>
<dbReference type="Proteomes" id="UP001193389">
    <property type="component" value="Chromosome"/>
</dbReference>
<evidence type="ECO:0000256" key="1">
    <source>
        <dbReference type="ARBA" id="ARBA00000439"/>
    </source>
</evidence>
<evidence type="ECO:0000256" key="9">
    <source>
        <dbReference type="ARBA" id="ARBA00031501"/>
    </source>
</evidence>
<dbReference type="Pfam" id="PF02446">
    <property type="entry name" value="Glyco_hydro_77"/>
    <property type="match status" value="1"/>
</dbReference>
<evidence type="ECO:0000256" key="2">
    <source>
        <dbReference type="ARBA" id="ARBA00005684"/>
    </source>
</evidence>
<comment type="catalytic activity">
    <reaction evidence="1 10">
        <text>Transfers a segment of a (1-&gt;4)-alpha-D-glucan to a new position in an acceptor, which may be glucose or a (1-&gt;4)-alpha-D-glucan.</text>
        <dbReference type="EC" id="2.4.1.25"/>
    </reaction>
</comment>
<dbReference type="AlphaFoldDB" id="A0A5K7SEB7"/>
<dbReference type="Gene3D" id="3.20.20.80">
    <property type="entry name" value="Glycosidases"/>
    <property type="match status" value="1"/>
</dbReference>
<dbReference type="InterPro" id="IPR017853">
    <property type="entry name" value="GH"/>
</dbReference>
<dbReference type="SUPFAM" id="SSF51445">
    <property type="entry name" value="(Trans)glycosidases"/>
    <property type="match status" value="1"/>
</dbReference>
<name>A0A5K7SEB7_9BACT</name>
<dbReference type="NCBIfam" id="NF011079">
    <property type="entry name" value="PRK14508.1-2"/>
    <property type="match status" value="1"/>
</dbReference>
<dbReference type="NCBIfam" id="NF011080">
    <property type="entry name" value="PRK14508.1-3"/>
    <property type="match status" value="1"/>
</dbReference>
<dbReference type="GO" id="GO:0004134">
    <property type="term" value="F:4-alpha-glucanotransferase activity"/>
    <property type="evidence" value="ECO:0007669"/>
    <property type="project" value="UniProtKB-EC"/>
</dbReference>
<evidence type="ECO:0000256" key="6">
    <source>
        <dbReference type="ARBA" id="ARBA00022679"/>
    </source>
</evidence>
<keyword evidence="6 10" id="KW-0808">Transferase</keyword>
<accession>A0A5K7SEB7</accession>
<keyword evidence="5 10" id="KW-0328">Glycosyltransferase</keyword>
<comment type="similarity">
    <text evidence="2 10">Belongs to the disproportionating enzyme family.</text>
</comment>
<evidence type="ECO:0000313" key="11">
    <source>
        <dbReference type="EMBL" id="BBE19918.1"/>
    </source>
</evidence>
<reference evidence="11" key="1">
    <citation type="journal article" date="2020" name="Int. J. Syst. Evol. Microbiol.">
        <title>Aquipluma nitroreducens gen. nov. sp. nov., a novel facultatively anaerobic bacterium isolated from a freshwater lake.</title>
        <authorList>
            <person name="Watanabe M."/>
            <person name="Kojima H."/>
            <person name="Fukui M."/>
        </authorList>
    </citation>
    <scope>NUCLEOTIDE SEQUENCE</scope>
    <source>
        <strain evidence="11">MeG22</strain>
    </source>
</reference>
<proteinExistence type="inferred from homology"/>
<dbReference type="KEGG" id="anf:AQPE_4107"/>
<evidence type="ECO:0000256" key="10">
    <source>
        <dbReference type="RuleBase" id="RU361207"/>
    </source>
</evidence>
<dbReference type="PANTHER" id="PTHR32438:SF5">
    <property type="entry name" value="4-ALPHA-GLUCANOTRANSFERASE DPE1, CHLOROPLASTIC_AMYLOPLASTIC"/>
    <property type="match status" value="1"/>
</dbReference>
<evidence type="ECO:0000256" key="7">
    <source>
        <dbReference type="ARBA" id="ARBA00023277"/>
    </source>
</evidence>
<dbReference type="InterPro" id="IPR003385">
    <property type="entry name" value="Glyco_hydro_77"/>
</dbReference>
<dbReference type="EMBL" id="AP018694">
    <property type="protein sequence ID" value="BBE19918.1"/>
    <property type="molecule type" value="Genomic_DNA"/>
</dbReference>
<dbReference type="RefSeq" id="WP_318348125.1">
    <property type="nucleotide sequence ID" value="NZ_AP018694.1"/>
</dbReference>
<evidence type="ECO:0000256" key="5">
    <source>
        <dbReference type="ARBA" id="ARBA00022676"/>
    </source>
</evidence>